<dbReference type="Pfam" id="PF04536">
    <property type="entry name" value="TPM_phosphatase"/>
    <property type="match status" value="1"/>
</dbReference>
<organism evidence="2 3">
    <name type="scientific">Qipengyuania psychrotolerans</name>
    <dbReference type="NCBI Taxonomy" id="2867238"/>
    <lineage>
        <taxon>Bacteria</taxon>
        <taxon>Pseudomonadati</taxon>
        <taxon>Pseudomonadota</taxon>
        <taxon>Alphaproteobacteria</taxon>
        <taxon>Sphingomonadales</taxon>
        <taxon>Erythrobacteraceae</taxon>
        <taxon>Qipengyuania</taxon>
    </lineage>
</organism>
<dbReference type="PROSITE" id="PS51257">
    <property type="entry name" value="PROKAR_LIPOPROTEIN"/>
    <property type="match status" value="1"/>
</dbReference>
<dbReference type="Proteomes" id="UP000824280">
    <property type="component" value="Chromosome"/>
</dbReference>
<dbReference type="RefSeq" id="WP_221421956.1">
    <property type="nucleotide sequence ID" value="NZ_CP081297.1"/>
</dbReference>
<name>A0ABX8ZBP5_9SPHN</name>
<protein>
    <submittedName>
        <fullName evidence="2">TPM domain-containing protein</fullName>
    </submittedName>
</protein>
<reference evidence="2 3" key="1">
    <citation type="submission" date="2021-08" db="EMBL/GenBank/DDBJ databases">
        <title>Comparative Genomics Analysis of the Genus Qipengyuania Reveals Extensive Genetic Diversity and Metabolic Versatility, Including the Description of Fifteen Novel Species.</title>
        <authorList>
            <person name="Liu Y."/>
        </authorList>
    </citation>
    <scope>NUCLEOTIDE SEQUENCE [LARGE SCALE GENOMIC DNA]</scope>
    <source>
        <strain evidence="2 3">1XM2-8</strain>
    </source>
</reference>
<dbReference type="PANTHER" id="PTHR30373:SF2">
    <property type="entry name" value="UPF0603 PROTEIN YGCG"/>
    <property type="match status" value="1"/>
</dbReference>
<dbReference type="EMBL" id="CP081297">
    <property type="protein sequence ID" value="QZD86411.1"/>
    <property type="molecule type" value="Genomic_DNA"/>
</dbReference>
<dbReference type="InterPro" id="IPR007621">
    <property type="entry name" value="TPM_dom"/>
</dbReference>
<keyword evidence="3" id="KW-1185">Reference proteome</keyword>
<proteinExistence type="predicted"/>
<dbReference type="Gene3D" id="3.10.310.50">
    <property type="match status" value="1"/>
</dbReference>
<evidence type="ECO:0000313" key="2">
    <source>
        <dbReference type="EMBL" id="QZD86411.1"/>
    </source>
</evidence>
<feature type="domain" description="TPM" evidence="1">
    <location>
        <begin position="48"/>
        <end position="171"/>
    </location>
</feature>
<dbReference type="PANTHER" id="PTHR30373">
    <property type="entry name" value="UPF0603 PROTEIN YGCG"/>
    <property type="match status" value="1"/>
</dbReference>
<evidence type="ECO:0000259" key="1">
    <source>
        <dbReference type="Pfam" id="PF04536"/>
    </source>
</evidence>
<sequence>MKKLLPALVMTLAVLAGGCREGSSAPDLFDQSLEAQAASKLLEPAGWVTDQADLLDPQVERDIAARLQSLENNTGHQIAVVTVTSLEAADIAQFTDDLGNRWGVGQKEFDDGVVILVAPNERQVRISVGDGLRSALTDEFCQDVIETRMTPHFSRGDFVQGITSGADALIARLD</sequence>
<evidence type="ECO:0000313" key="3">
    <source>
        <dbReference type="Proteomes" id="UP000824280"/>
    </source>
</evidence>
<accession>A0ABX8ZBP5</accession>
<gene>
    <name evidence="2" type="ORF">K3166_09160</name>
</gene>